<keyword evidence="1" id="KW-0472">Membrane</keyword>
<reference evidence="2 3" key="1">
    <citation type="submission" date="2021-03" db="EMBL/GenBank/DDBJ databases">
        <title>Sequencing the genomes of 1000 actinobacteria strains.</title>
        <authorList>
            <person name="Klenk H.-P."/>
        </authorList>
    </citation>
    <scope>NUCLEOTIDE SEQUENCE [LARGE SCALE GENOMIC DNA]</scope>
    <source>
        <strain evidence="2 3">DSM 16005</strain>
    </source>
</reference>
<evidence type="ECO:0000313" key="3">
    <source>
        <dbReference type="Proteomes" id="UP000711614"/>
    </source>
</evidence>
<protein>
    <recommendedName>
        <fullName evidence="4">DUF4233 domain-containing protein</fullName>
    </recommendedName>
</protein>
<gene>
    <name evidence="2" type="ORF">JOF48_002522</name>
</gene>
<evidence type="ECO:0008006" key="4">
    <source>
        <dbReference type="Google" id="ProtNLM"/>
    </source>
</evidence>
<name>A0ABS4YY78_9MICC</name>
<organism evidence="2 3">
    <name type="scientific">Arthrobacter stackebrandtii</name>
    <dbReference type="NCBI Taxonomy" id="272161"/>
    <lineage>
        <taxon>Bacteria</taxon>
        <taxon>Bacillati</taxon>
        <taxon>Actinomycetota</taxon>
        <taxon>Actinomycetes</taxon>
        <taxon>Micrococcales</taxon>
        <taxon>Micrococcaceae</taxon>
        <taxon>Arthrobacter</taxon>
    </lineage>
</organism>
<dbReference type="Proteomes" id="UP000711614">
    <property type="component" value="Unassembled WGS sequence"/>
</dbReference>
<accession>A0ABS4YY78</accession>
<evidence type="ECO:0000256" key="1">
    <source>
        <dbReference type="SAM" id="Phobius"/>
    </source>
</evidence>
<keyword evidence="1" id="KW-0812">Transmembrane</keyword>
<feature type="transmembrane region" description="Helical" evidence="1">
    <location>
        <begin position="125"/>
        <end position="141"/>
    </location>
</feature>
<sequence>MQKEPRNPSDVPADDASALPGAAVPDAVPGRPAGVFVVSAVVGLEALALIGLGIYAIYAALTQPMFSLASAVFLIVLLLGLGAGLAAVAVNAFKGMRWTRSAAFVWQLLMVAMAVPSLLEGNVLLGLALLLPPLAAAYYLFTPKVVAFSQRTTAEGSVH</sequence>
<feature type="transmembrane region" description="Helical" evidence="1">
    <location>
        <begin position="66"/>
        <end position="90"/>
    </location>
</feature>
<proteinExistence type="predicted"/>
<keyword evidence="3" id="KW-1185">Reference proteome</keyword>
<evidence type="ECO:0000313" key="2">
    <source>
        <dbReference type="EMBL" id="MBP2413723.1"/>
    </source>
</evidence>
<dbReference type="EMBL" id="JAGIOI010000001">
    <property type="protein sequence ID" value="MBP2413723.1"/>
    <property type="molecule type" value="Genomic_DNA"/>
</dbReference>
<comment type="caution">
    <text evidence="2">The sequence shown here is derived from an EMBL/GenBank/DDBJ whole genome shotgun (WGS) entry which is preliminary data.</text>
</comment>
<feature type="transmembrane region" description="Helical" evidence="1">
    <location>
        <begin position="35"/>
        <end position="60"/>
    </location>
</feature>
<keyword evidence="1" id="KW-1133">Transmembrane helix</keyword>
<feature type="transmembrane region" description="Helical" evidence="1">
    <location>
        <begin position="102"/>
        <end position="119"/>
    </location>
</feature>
<dbReference type="RefSeq" id="WP_209681205.1">
    <property type="nucleotide sequence ID" value="NZ_JAGIOI010000001.1"/>
</dbReference>